<evidence type="ECO:0000313" key="2">
    <source>
        <dbReference type="Proteomes" id="UP000789901"/>
    </source>
</evidence>
<name>A0ABN7WB77_GIGMA</name>
<accession>A0ABN7WB77</accession>
<dbReference type="EMBL" id="CAJVQB010037105">
    <property type="protein sequence ID" value="CAG8824844.1"/>
    <property type="molecule type" value="Genomic_DNA"/>
</dbReference>
<comment type="caution">
    <text evidence="1">The sequence shown here is derived from an EMBL/GenBank/DDBJ whole genome shotgun (WGS) entry which is preliminary data.</text>
</comment>
<reference evidence="1 2" key="1">
    <citation type="submission" date="2021-06" db="EMBL/GenBank/DDBJ databases">
        <authorList>
            <person name="Kallberg Y."/>
            <person name="Tangrot J."/>
            <person name="Rosling A."/>
        </authorList>
    </citation>
    <scope>NUCLEOTIDE SEQUENCE [LARGE SCALE GENOMIC DNA]</scope>
    <source>
        <strain evidence="1 2">120-4 pot B 10/14</strain>
    </source>
</reference>
<evidence type="ECO:0000313" key="1">
    <source>
        <dbReference type="EMBL" id="CAG8824844.1"/>
    </source>
</evidence>
<sequence>FVRNFGLSVGFAVIILDEKNFWKEALGSIGTNIEDLVVVLAE</sequence>
<feature type="non-terminal residue" evidence="1">
    <location>
        <position position="1"/>
    </location>
</feature>
<keyword evidence="2" id="KW-1185">Reference proteome</keyword>
<organism evidence="1 2">
    <name type="scientific">Gigaspora margarita</name>
    <dbReference type="NCBI Taxonomy" id="4874"/>
    <lineage>
        <taxon>Eukaryota</taxon>
        <taxon>Fungi</taxon>
        <taxon>Fungi incertae sedis</taxon>
        <taxon>Mucoromycota</taxon>
        <taxon>Glomeromycotina</taxon>
        <taxon>Glomeromycetes</taxon>
        <taxon>Diversisporales</taxon>
        <taxon>Gigasporaceae</taxon>
        <taxon>Gigaspora</taxon>
    </lineage>
</organism>
<protein>
    <submittedName>
        <fullName evidence="1">28717_t:CDS:1</fullName>
    </submittedName>
</protein>
<dbReference type="Proteomes" id="UP000789901">
    <property type="component" value="Unassembled WGS sequence"/>
</dbReference>
<gene>
    <name evidence="1" type="ORF">GMARGA_LOCUS28677</name>
</gene>
<proteinExistence type="predicted"/>